<dbReference type="Gene3D" id="3.40.50.300">
    <property type="entry name" value="P-loop containing nucleotide triphosphate hydrolases"/>
    <property type="match status" value="1"/>
</dbReference>
<sequence>MDQSDSPKVIDLANMNANVFDNADTDHFLQSNGLERLKYLVRQQLDNIPEDPVKEDKGAIYYPRSHRAILVEGGRGSGKTTFVLNTLEELRQRDQALSRKLLVMRMIDPTLVETKENIVILILQLIEEAIEDANLRMTLDERKFEELDLALEALAEGLRLLDGIGPASAYGAEWEDAQWVMSRGLQKARKGFNFELKLNRYIALALEILGKEAFVLAFDDVDTNFQHGHTILETIRKYLTSPQLVLILSGDLELYGRLQRKHIYATFGNDVIKHDLEIMGSDKKGLSNAVLELEEQYLLKILPPQNRIPMLPLGVLAGSINVRPSYGGATEELYSWAGKRVRKYLREGQGDDHPFLKVMSKEHLRLVLGYLQALDHPTNPNESDVSYGRRAVLRVFETRLRTLHIPTDLLDTNSFDYELRVAFEWIIGQEEPASLIRFGNLGEKERAIALHCIALAVANGMKDSGTVLKALLVFALPITMTQLPQLDSPEKRLKVFEFLWRLDAPHMPDIAARLNAIRRGRDMNDRQRPIAFGSVALAEDENKVLERVYGLASSDSKDFNVLNKNAKNNAARQWINLLKNKGSSDHTLLLARQNVAWFAMEAFLEDDRAGVFNPILNMIYSRRFNESGETQRSISALSLFAAISEILQSKNLEISGLVALAVEHTIPFFGSGQAGAESSVEELLYGVDSISNDEEPPEKSKKVTDEIGVFQTFFDHLKDWHKFARKLGTSASISPALLGTLASRLFDDLHSLDQFRDPGLPTNSGEIFHRQVTIVLNAAVAMTAGETVRKRESPKTSDAPLGRVLARARSDSEQASLHPLAAVLLSCPLVWAFLNPKAEYRSGSNTENLRNVVRETLKYWNDTNDFEKVNESNFDDWTTAPEVTIKIGNIQKTDGGSQRTITVEGFYDLLNVMPRYAETKRK</sequence>
<dbReference type="Proteomes" id="UP000509761">
    <property type="component" value="Chromosome"/>
</dbReference>
<evidence type="ECO:0000313" key="1">
    <source>
        <dbReference type="EMBL" id="QKS23603.1"/>
    </source>
</evidence>
<organism evidence="1 2">
    <name type="scientific">Vreelandella titanicae</name>
    <dbReference type="NCBI Taxonomy" id="664683"/>
    <lineage>
        <taxon>Bacteria</taxon>
        <taxon>Pseudomonadati</taxon>
        <taxon>Pseudomonadota</taxon>
        <taxon>Gammaproteobacteria</taxon>
        <taxon>Oceanospirillales</taxon>
        <taxon>Halomonadaceae</taxon>
        <taxon>Vreelandella</taxon>
    </lineage>
</organism>
<accession>A0AAP9NKK0</accession>
<name>A0AAP9NKK0_9GAMM</name>
<reference evidence="1 2" key="1">
    <citation type="submission" date="2019-12" db="EMBL/GenBank/DDBJ databases">
        <title>Genome sequencing and assembly of endphytes of Porphyra tenera.</title>
        <authorList>
            <person name="Park J.M."/>
            <person name="Shin R."/>
            <person name="Jo S.H."/>
        </authorList>
    </citation>
    <scope>NUCLEOTIDE SEQUENCE [LARGE SCALE GENOMIC DNA]</scope>
    <source>
        <strain evidence="1 2">GPM3</strain>
    </source>
</reference>
<evidence type="ECO:0000313" key="2">
    <source>
        <dbReference type="Proteomes" id="UP000509761"/>
    </source>
</evidence>
<protein>
    <submittedName>
        <fullName evidence="1">Uncharacterized protein</fullName>
    </submittedName>
</protein>
<dbReference type="InterPro" id="IPR027417">
    <property type="entry name" value="P-loop_NTPase"/>
</dbReference>
<proteinExistence type="predicted"/>
<dbReference type="EMBL" id="CP054580">
    <property type="protein sequence ID" value="QKS23603.1"/>
    <property type="molecule type" value="Genomic_DNA"/>
</dbReference>
<gene>
    <name evidence="1" type="ORF">FX987_01362</name>
</gene>
<dbReference type="RefSeq" id="WP_022523360.1">
    <property type="nucleotide sequence ID" value="NZ_CBDIPO010000002.1"/>
</dbReference>
<keyword evidence="2" id="KW-1185">Reference proteome</keyword>
<dbReference type="SUPFAM" id="SSF52540">
    <property type="entry name" value="P-loop containing nucleoside triphosphate hydrolases"/>
    <property type="match status" value="1"/>
</dbReference>
<dbReference type="AlphaFoldDB" id="A0AAP9NKK0"/>